<gene>
    <name evidence="1" type="ORF">TKK_019122</name>
</gene>
<keyword evidence="2" id="KW-1185">Reference proteome</keyword>
<reference evidence="1 2" key="1">
    <citation type="journal article" date="2024" name="bioRxiv">
        <title>A reference genome for Trichogramma kaykai: A tiny desert-dwelling parasitoid wasp with competing sex-ratio distorters.</title>
        <authorList>
            <person name="Culotta J."/>
            <person name="Lindsey A.R."/>
        </authorList>
    </citation>
    <scope>NUCLEOTIDE SEQUENCE [LARGE SCALE GENOMIC DNA]</scope>
    <source>
        <strain evidence="1 2">KSX58</strain>
    </source>
</reference>
<dbReference type="AlphaFoldDB" id="A0ABD2VY76"/>
<dbReference type="Proteomes" id="UP001627154">
    <property type="component" value="Unassembled WGS sequence"/>
</dbReference>
<dbReference type="EMBL" id="JBJJXI010000158">
    <property type="protein sequence ID" value="KAL3385347.1"/>
    <property type="molecule type" value="Genomic_DNA"/>
</dbReference>
<organism evidence="1 2">
    <name type="scientific">Trichogramma kaykai</name>
    <dbReference type="NCBI Taxonomy" id="54128"/>
    <lineage>
        <taxon>Eukaryota</taxon>
        <taxon>Metazoa</taxon>
        <taxon>Ecdysozoa</taxon>
        <taxon>Arthropoda</taxon>
        <taxon>Hexapoda</taxon>
        <taxon>Insecta</taxon>
        <taxon>Pterygota</taxon>
        <taxon>Neoptera</taxon>
        <taxon>Endopterygota</taxon>
        <taxon>Hymenoptera</taxon>
        <taxon>Apocrita</taxon>
        <taxon>Proctotrupomorpha</taxon>
        <taxon>Chalcidoidea</taxon>
        <taxon>Trichogrammatidae</taxon>
        <taxon>Trichogramma</taxon>
    </lineage>
</organism>
<proteinExistence type="predicted"/>
<accession>A0ABD2VY76</accession>
<name>A0ABD2VY76_9HYME</name>
<evidence type="ECO:0000313" key="2">
    <source>
        <dbReference type="Proteomes" id="UP001627154"/>
    </source>
</evidence>
<protein>
    <submittedName>
        <fullName evidence="1">Uncharacterized protein</fullName>
    </submittedName>
</protein>
<comment type="caution">
    <text evidence="1">The sequence shown here is derived from an EMBL/GenBank/DDBJ whole genome shotgun (WGS) entry which is preliminary data.</text>
</comment>
<evidence type="ECO:0000313" key="1">
    <source>
        <dbReference type="EMBL" id="KAL3385347.1"/>
    </source>
</evidence>
<sequence>MRNAQRLRCAGNISSRGGLWLSDDLGQVILSAHYNSTHVAERYVYITPKQARKTFGLLQIAQRDQYNNNNNNNNNSSSSMSNTNATSTTYCVHYILDATPRVDNCKSSSEAGASVIYRTTLARIFGTLITVC</sequence>